<reference evidence="2 3" key="1">
    <citation type="submission" date="2014-04" db="EMBL/GenBank/DDBJ databases">
        <authorList>
            <consortium name="DOE Joint Genome Institute"/>
            <person name="Kuo A."/>
            <person name="Gay G."/>
            <person name="Dore J."/>
            <person name="Kohler A."/>
            <person name="Nagy L.G."/>
            <person name="Floudas D."/>
            <person name="Copeland A."/>
            <person name="Barry K.W."/>
            <person name="Cichocki N."/>
            <person name="Veneault-Fourrey C."/>
            <person name="LaButti K."/>
            <person name="Lindquist E.A."/>
            <person name="Lipzen A."/>
            <person name="Lundell T."/>
            <person name="Morin E."/>
            <person name="Murat C."/>
            <person name="Sun H."/>
            <person name="Tunlid A."/>
            <person name="Henrissat B."/>
            <person name="Grigoriev I.V."/>
            <person name="Hibbett D.S."/>
            <person name="Martin F."/>
            <person name="Nordberg H.P."/>
            <person name="Cantor M.N."/>
            <person name="Hua S.X."/>
        </authorList>
    </citation>
    <scope>NUCLEOTIDE SEQUENCE [LARGE SCALE GENOMIC DNA]</scope>
    <source>
        <strain evidence="3">h7</strain>
    </source>
</reference>
<keyword evidence="3" id="KW-1185">Reference proteome</keyword>
<dbReference type="HOGENOM" id="CLU_1034605_0_0_1"/>
<proteinExistence type="predicted"/>
<evidence type="ECO:0000313" key="3">
    <source>
        <dbReference type="Proteomes" id="UP000053424"/>
    </source>
</evidence>
<sequence length="269" mass="30379">MAKSQDQVKNSGVIVWAEKAWKKKRYEFISVENQPGNRTKALVDVVPGSCGSSKHPCTFLLCWKFTPEWEEDERSLFLAEITVGPALNNKGVIVAERKIYVLIKRDAKGEQYTSAFPESDFLSKRIILDVYGTEDDDLILSAKLAIHRLRPRIDERKAEPLLMEANERCYAISADVLNALLAEGDQSPITFEFEFYRRKRASTTTVAGATSKKRKRPTKRVAEEEDSDSDPQYNPRPSRRRGSSVVGVSVSLFVRSCWVMDISAVGLQI</sequence>
<organism evidence="2 3">
    <name type="scientific">Hebeloma cylindrosporum</name>
    <dbReference type="NCBI Taxonomy" id="76867"/>
    <lineage>
        <taxon>Eukaryota</taxon>
        <taxon>Fungi</taxon>
        <taxon>Dikarya</taxon>
        <taxon>Basidiomycota</taxon>
        <taxon>Agaricomycotina</taxon>
        <taxon>Agaricomycetes</taxon>
        <taxon>Agaricomycetidae</taxon>
        <taxon>Agaricales</taxon>
        <taxon>Agaricineae</taxon>
        <taxon>Hymenogastraceae</taxon>
        <taxon>Hebeloma</taxon>
    </lineage>
</organism>
<protein>
    <submittedName>
        <fullName evidence="2">Uncharacterized protein</fullName>
    </submittedName>
</protein>
<feature type="region of interest" description="Disordered" evidence="1">
    <location>
        <begin position="206"/>
        <end position="242"/>
    </location>
</feature>
<gene>
    <name evidence="2" type="ORF">M413DRAFT_113784</name>
</gene>
<dbReference type="Proteomes" id="UP000053424">
    <property type="component" value="Unassembled WGS sequence"/>
</dbReference>
<evidence type="ECO:0000256" key="1">
    <source>
        <dbReference type="SAM" id="MobiDB-lite"/>
    </source>
</evidence>
<dbReference type="EMBL" id="KN831768">
    <property type="protein sequence ID" value="KIM49651.1"/>
    <property type="molecule type" value="Genomic_DNA"/>
</dbReference>
<evidence type="ECO:0000313" key="2">
    <source>
        <dbReference type="EMBL" id="KIM49651.1"/>
    </source>
</evidence>
<accession>A0A0C3D0P1</accession>
<name>A0A0C3D0P1_HEBCY</name>
<dbReference type="AlphaFoldDB" id="A0A0C3D0P1"/>
<reference evidence="3" key="2">
    <citation type="submission" date="2015-01" db="EMBL/GenBank/DDBJ databases">
        <title>Evolutionary Origins and Diversification of the Mycorrhizal Mutualists.</title>
        <authorList>
            <consortium name="DOE Joint Genome Institute"/>
            <consortium name="Mycorrhizal Genomics Consortium"/>
            <person name="Kohler A."/>
            <person name="Kuo A."/>
            <person name="Nagy L.G."/>
            <person name="Floudas D."/>
            <person name="Copeland A."/>
            <person name="Barry K.W."/>
            <person name="Cichocki N."/>
            <person name="Veneault-Fourrey C."/>
            <person name="LaButti K."/>
            <person name="Lindquist E.A."/>
            <person name="Lipzen A."/>
            <person name="Lundell T."/>
            <person name="Morin E."/>
            <person name="Murat C."/>
            <person name="Riley R."/>
            <person name="Ohm R."/>
            <person name="Sun H."/>
            <person name="Tunlid A."/>
            <person name="Henrissat B."/>
            <person name="Grigoriev I.V."/>
            <person name="Hibbett D.S."/>
            <person name="Martin F."/>
        </authorList>
    </citation>
    <scope>NUCLEOTIDE SEQUENCE [LARGE SCALE GENOMIC DNA]</scope>
    <source>
        <strain evidence="3">h7</strain>
    </source>
</reference>